<evidence type="ECO:0000313" key="4">
    <source>
        <dbReference type="EMBL" id="VDP48533.1"/>
    </source>
</evidence>
<dbReference type="GO" id="GO:0008270">
    <property type="term" value="F:zinc ion binding"/>
    <property type="evidence" value="ECO:0007669"/>
    <property type="project" value="UniProtKB-KW"/>
</dbReference>
<evidence type="ECO:0000256" key="2">
    <source>
        <dbReference type="SAM" id="MobiDB-lite"/>
    </source>
</evidence>
<dbReference type="EMBL" id="UZAH01037207">
    <property type="protein sequence ID" value="VDP48533.1"/>
    <property type="molecule type" value="Genomic_DNA"/>
</dbReference>
<dbReference type="AlphaFoldDB" id="A0A183GQN5"/>
<dbReference type="Gene3D" id="4.10.60.10">
    <property type="entry name" value="Zinc finger, CCHC-type"/>
    <property type="match status" value="1"/>
</dbReference>
<dbReference type="OrthoDB" id="5871389at2759"/>
<dbReference type="Gene3D" id="2.40.70.10">
    <property type="entry name" value="Acid Proteases"/>
    <property type="match status" value="1"/>
</dbReference>
<feature type="domain" description="CCHC-type" evidence="3">
    <location>
        <begin position="53"/>
        <end position="68"/>
    </location>
</feature>
<evidence type="ECO:0000313" key="5">
    <source>
        <dbReference type="Proteomes" id="UP000050761"/>
    </source>
</evidence>
<feature type="region of interest" description="Disordered" evidence="2">
    <location>
        <begin position="542"/>
        <end position="571"/>
    </location>
</feature>
<dbReference type="InterPro" id="IPR036875">
    <property type="entry name" value="Znf_CCHC_sf"/>
</dbReference>
<dbReference type="InterPro" id="IPR001878">
    <property type="entry name" value="Znf_CCHC"/>
</dbReference>
<protein>
    <submittedName>
        <fullName evidence="6">CCHC-type domain-containing protein</fullName>
    </submittedName>
</protein>
<proteinExistence type="predicted"/>
<feature type="compositionally biased region" description="Basic residues" evidence="2">
    <location>
        <begin position="548"/>
        <end position="561"/>
    </location>
</feature>
<accession>A0A183GQN5</accession>
<accession>A0A3P8HQX5</accession>
<dbReference type="PROSITE" id="PS00141">
    <property type="entry name" value="ASP_PROTEASE"/>
    <property type="match status" value="1"/>
</dbReference>
<feature type="region of interest" description="Disordered" evidence="2">
    <location>
        <begin position="397"/>
        <end position="424"/>
    </location>
</feature>
<dbReference type="InterPro" id="IPR021109">
    <property type="entry name" value="Peptidase_aspartic_dom_sf"/>
</dbReference>
<dbReference type="WBParaSite" id="HPBE_0002500501-mRNA-1">
    <property type="protein sequence ID" value="HPBE_0002500501-mRNA-1"/>
    <property type="gene ID" value="HPBE_0002500501"/>
</dbReference>
<dbReference type="GO" id="GO:0019899">
    <property type="term" value="F:enzyme binding"/>
    <property type="evidence" value="ECO:0007669"/>
    <property type="project" value="UniProtKB-ARBA"/>
</dbReference>
<name>A0A183GQN5_HELPZ</name>
<feature type="region of interest" description="Disordered" evidence="2">
    <location>
        <begin position="1"/>
        <end position="46"/>
    </location>
</feature>
<dbReference type="InterPro" id="IPR001969">
    <property type="entry name" value="Aspartic_peptidase_AS"/>
</dbReference>
<evidence type="ECO:0000259" key="3">
    <source>
        <dbReference type="PROSITE" id="PS50158"/>
    </source>
</evidence>
<dbReference type="GO" id="GO:0004190">
    <property type="term" value="F:aspartic-type endopeptidase activity"/>
    <property type="evidence" value="ECO:0007669"/>
    <property type="project" value="InterPro"/>
</dbReference>
<keyword evidence="1" id="KW-0862">Zinc</keyword>
<dbReference type="SUPFAM" id="SSF50630">
    <property type="entry name" value="Acid proteases"/>
    <property type="match status" value="1"/>
</dbReference>
<dbReference type="Proteomes" id="UP000050761">
    <property type="component" value="Unassembled WGS sequence"/>
</dbReference>
<organism evidence="5 6">
    <name type="scientific">Heligmosomoides polygyrus</name>
    <name type="common">Parasitic roundworm</name>
    <dbReference type="NCBI Taxonomy" id="6339"/>
    <lineage>
        <taxon>Eukaryota</taxon>
        <taxon>Metazoa</taxon>
        <taxon>Ecdysozoa</taxon>
        <taxon>Nematoda</taxon>
        <taxon>Chromadorea</taxon>
        <taxon>Rhabditida</taxon>
        <taxon>Rhabditina</taxon>
        <taxon>Rhabditomorpha</taxon>
        <taxon>Strongyloidea</taxon>
        <taxon>Heligmosomidae</taxon>
        <taxon>Heligmosomoides</taxon>
    </lineage>
</organism>
<feature type="region of interest" description="Disordered" evidence="2">
    <location>
        <begin position="630"/>
        <end position="650"/>
    </location>
</feature>
<feature type="compositionally biased region" description="Basic and acidic residues" evidence="2">
    <location>
        <begin position="1"/>
        <end position="17"/>
    </location>
</feature>
<dbReference type="SMART" id="SM00343">
    <property type="entry name" value="ZnF_C2HC"/>
    <property type="match status" value="1"/>
</dbReference>
<dbReference type="PROSITE" id="PS50158">
    <property type="entry name" value="ZF_CCHC"/>
    <property type="match status" value="1"/>
</dbReference>
<reference evidence="6" key="2">
    <citation type="submission" date="2019-09" db="UniProtKB">
        <authorList>
            <consortium name="WormBaseParasite"/>
        </authorList>
    </citation>
    <scope>IDENTIFICATION</scope>
</reference>
<dbReference type="SUPFAM" id="SSF57756">
    <property type="entry name" value="Retrovirus zinc finger-like domains"/>
    <property type="match status" value="1"/>
</dbReference>
<evidence type="ECO:0000313" key="6">
    <source>
        <dbReference type="WBParaSite" id="HPBE_0002500501-mRNA-1"/>
    </source>
</evidence>
<sequence>MREQVERLEVKRSEGGRGGDYAKALDRSGGDRGNTPGGSTDAQRARTRIPGQRKCFNCNRVGHLRKDCLQRRAVRAMDKPTESAEPQREPKIFTASLSKWRCGVTKVDGLHEDLVGAQTTAQVQLLGMTRTALLDTGSQVSIIPLQMLVDALQNGYDLNADVEEIDLDRSNQVYDASGSPMSFKGAVKLTVQVDKGPRHRIGLFVMAGDDDVILLGTNALKRLGWSLPPNVQSLRDRVEVSSGRKRQHRGAKAKEAAVRQHRSKASKTVTVAERLCLKPGETKDVSLCCDDMKQGEVVRSSGKILQETKGQGAQHHTLVAVTNSFAGAKMFREGEVVSTYEGTEMAERKPPPHVGKERATRSTNCGVRFAEPSHGAKVVSLQKPEAKRAPRKVRLSLPEVSEKSKEEAPAVTPIPQPRVAHTQRKRVIKKEPVGRRILAKESIQHQLSKVNGDDVDYVKTAIGKVCAELTRYLSALERRLEAVVCCHYSEVLETSAHTHPANGRETYLRCRQTSLTGRQVVGNLNKVRQRIGDVLKVGKFEAASTEQKKRRRQNKAARAQRRRGESRPNLFVMPDPELLRKEITSGEPYPLVGVDQANGVLEDPRKICTGVKDASGRLGAILVSVVPGERPGRREARAQQRRMDRPLLVP</sequence>
<keyword evidence="5" id="KW-1185">Reference proteome</keyword>
<keyword evidence="1" id="KW-0863">Zinc-finger</keyword>
<evidence type="ECO:0000256" key="1">
    <source>
        <dbReference type="PROSITE-ProRule" id="PRU00047"/>
    </source>
</evidence>
<gene>
    <name evidence="4" type="ORF">HPBE_LOCUS25004</name>
</gene>
<dbReference type="Pfam" id="PF00098">
    <property type="entry name" value="zf-CCHC"/>
    <property type="match status" value="1"/>
</dbReference>
<reference evidence="4 5" key="1">
    <citation type="submission" date="2018-11" db="EMBL/GenBank/DDBJ databases">
        <authorList>
            <consortium name="Pathogen Informatics"/>
        </authorList>
    </citation>
    <scope>NUCLEOTIDE SEQUENCE [LARGE SCALE GENOMIC DNA]</scope>
</reference>
<dbReference type="GO" id="GO:0003676">
    <property type="term" value="F:nucleic acid binding"/>
    <property type="evidence" value="ECO:0007669"/>
    <property type="project" value="InterPro"/>
</dbReference>
<keyword evidence="1" id="KW-0479">Metal-binding</keyword>
<dbReference type="GO" id="GO:0005737">
    <property type="term" value="C:cytoplasm"/>
    <property type="evidence" value="ECO:0007669"/>
    <property type="project" value="UniProtKB-ARBA"/>
</dbReference>
<dbReference type="GO" id="GO:0006508">
    <property type="term" value="P:proteolysis"/>
    <property type="evidence" value="ECO:0007669"/>
    <property type="project" value="InterPro"/>
</dbReference>